<proteinExistence type="predicted"/>
<evidence type="ECO:0000256" key="1">
    <source>
        <dbReference type="SAM" id="Phobius"/>
    </source>
</evidence>
<keyword evidence="1 2" id="KW-0812">Transmembrane</keyword>
<dbReference type="Proteomes" id="UP000009168">
    <property type="component" value="Unassembled WGS sequence"/>
</dbReference>
<feature type="transmembrane region" description="Helical" evidence="1">
    <location>
        <begin position="158"/>
        <end position="181"/>
    </location>
</feature>
<reference evidence="3" key="1">
    <citation type="journal article" date="2006" name="PLoS Biol.">
        <title>Macronuclear genome sequence of the ciliate Tetrahymena thermophila, a model eukaryote.</title>
        <authorList>
            <person name="Eisen J.A."/>
            <person name="Coyne R.S."/>
            <person name="Wu M."/>
            <person name="Wu D."/>
            <person name="Thiagarajan M."/>
            <person name="Wortman J.R."/>
            <person name="Badger J.H."/>
            <person name="Ren Q."/>
            <person name="Amedeo P."/>
            <person name="Jones K.M."/>
            <person name="Tallon L.J."/>
            <person name="Delcher A.L."/>
            <person name="Salzberg S.L."/>
            <person name="Silva J.C."/>
            <person name="Haas B.J."/>
            <person name="Majoros W.H."/>
            <person name="Farzad M."/>
            <person name="Carlton J.M."/>
            <person name="Smith R.K. Jr."/>
            <person name="Garg J."/>
            <person name="Pearlman R.E."/>
            <person name="Karrer K.M."/>
            <person name="Sun L."/>
            <person name="Manning G."/>
            <person name="Elde N.C."/>
            <person name="Turkewitz A.P."/>
            <person name="Asai D.J."/>
            <person name="Wilkes D.E."/>
            <person name="Wang Y."/>
            <person name="Cai H."/>
            <person name="Collins K."/>
            <person name="Stewart B.A."/>
            <person name="Lee S.R."/>
            <person name="Wilamowska K."/>
            <person name="Weinberg Z."/>
            <person name="Ruzzo W.L."/>
            <person name="Wloga D."/>
            <person name="Gaertig J."/>
            <person name="Frankel J."/>
            <person name="Tsao C.-C."/>
            <person name="Gorovsky M.A."/>
            <person name="Keeling P.J."/>
            <person name="Waller R.F."/>
            <person name="Patron N.J."/>
            <person name="Cherry J.M."/>
            <person name="Stover N.A."/>
            <person name="Krieger C.J."/>
            <person name="del Toro C."/>
            <person name="Ryder H.F."/>
            <person name="Williamson S.C."/>
            <person name="Barbeau R.A."/>
            <person name="Hamilton E.P."/>
            <person name="Orias E."/>
        </authorList>
    </citation>
    <scope>NUCLEOTIDE SEQUENCE [LARGE SCALE GENOMIC DNA]</scope>
    <source>
        <strain evidence="3">SB210</strain>
    </source>
</reference>
<dbReference type="GeneID" id="24437173"/>
<dbReference type="EMBL" id="GG662749">
    <property type="protein sequence ID" value="EWS75254.1"/>
    <property type="molecule type" value="Genomic_DNA"/>
</dbReference>
<keyword evidence="1" id="KW-1133">Transmembrane helix</keyword>
<dbReference type="KEGG" id="tet:TTHERM_000083899"/>
<protein>
    <submittedName>
        <fullName evidence="2">Transmembrane protein, putative</fullName>
    </submittedName>
</protein>
<sequence length="220" mass="26351">MGCLILKFRIIHQNLILRIIRFSNQQLFKKLYLKVQLYRQNKLSEIIWESKYLILQKKKKNYLTFDNNIQINQIQNMIKFKIKIKKKKKQIKKYIGKQQIKYKAKQLENYIIEVINIATNKVYSQVIMKWPFTLGSGSLFSLQFSVGASFFSSSIFNFSIFIFFCTNNNLVLILSITYFYYHLKSVFSKNQYQKLQKLNPSPQPFNQITQKLSLIRIKQI</sequence>
<keyword evidence="1" id="KW-0472">Membrane</keyword>
<dbReference type="RefSeq" id="XP_012652245.1">
    <property type="nucleotide sequence ID" value="XM_012796791.1"/>
</dbReference>
<dbReference type="InParanoid" id="W7XKV2"/>
<keyword evidence="3" id="KW-1185">Reference proteome</keyword>
<gene>
    <name evidence="2" type="ORF">TTHERM_000083899</name>
</gene>
<name>W7XKV2_TETTS</name>
<evidence type="ECO:0000313" key="3">
    <source>
        <dbReference type="Proteomes" id="UP000009168"/>
    </source>
</evidence>
<dbReference type="AlphaFoldDB" id="W7XKV2"/>
<evidence type="ECO:0000313" key="2">
    <source>
        <dbReference type="EMBL" id="EWS75254.1"/>
    </source>
</evidence>
<organism evidence="2 3">
    <name type="scientific">Tetrahymena thermophila (strain SB210)</name>
    <dbReference type="NCBI Taxonomy" id="312017"/>
    <lineage>
        <taxon>Eukaryota</taxon>
        <taxon>Sar</taxon>
        <taxon>Alveolata</taxon>
        <taxon>Ciliophora</taxon>
        <taxon>Intramacronucleata</taxon>
        <taxon>Oligohymenophorea</taxon>
        <taxon>Hymenostomatida</taxon>
        <taxon>Tetrahymenina</taxon>
        <taxon>Tetrahymenidae</taxon>
        <taxon>Tetrahymena</taxon>
    </lineage>
</organism>
<accession>W7XKV2</accession>